<keyword evidence="2" id="KW-0808">Transferase</keyword>
<dbReference type="InterPro" id="IPR029063">
    <property type="entry name" value="SAM-dependent_MTases_sf"/>
</dbReference>
<gene>
    <name evidence="5" type="ORF">GCM10011354_06670</name>
</gene>
<comment type="caution">
    <text evidence="5">The sequence shown here is derived from an EMBL/GenBank/DDBJ whole genome shotgun (WGS) entry which is preliminary data.</text>
</comment>
<dbReference type="InterPro" id="IPR041698">
    <property type="entry name" value="Methyltransf_25"/>
</dbReference>
<dbReference type="Gene3D" id="3.40.50.150">
    <property type="entry name" value="Vaccinia Virus protein VP39"/>
    <property type="match status" value="1"/>
</dbReference>
<dbReference type="CDD" id="cd02440">
    <property type="entry name" value="AdoMet_MTases"/>
    <property type="match status" value="1"/>
</dbReference>
<keyword evidence="1 5" id="KW-0489">Methyltransferase</keyword>
<dbReference type="GO" id="GO:0008168">
    <property type="term" value="F:methyltransferase activity"/>
    <property type="evidence" value="ECO:0007669"/>
    <property type="project" value="UniProtKB-KW"/>
</dbReference>
<dbReference type="RefSeq" id="WP_165404145.1">
    <property type="nucleotide sequence ID" value="NZ_BMHA01000002.1"/>
</dbReference>
<evidence type="ECO:0000313" key="5">
    <source>
        <dbReference type="EMBL" id="GGI03962.1"/>
    </source>
</evidence>
<organism evidence="5 6">
    <name type="scientific">Egicoccus halophilus</name>
    <dbReference type="NCBI Taxonomy" id="1670830"/>
    <lineage>
        <taxon>Bacteria</taxon>
        <taxon>Bacillati</taxon>
        <taxon>Actinomycetota</taxon>
        <taxon>Nitriliruptoria</taxon>
        <taxon>Egicoccales</taxon>
        <taxon>Egicoccaceae</taxon>
        <taxon>Egicoccus</taxon>
    </lineage>
</organism>
<dbReference type="SUPFAM" id="SSF53335">
    <property type="entry name" value="S-adenosyl-L-methionine-dependent methyltransferases"/>
    <property type="match status" value="1"/>
</dbReference>
<keyword evidence="3" id="KW-0949">S-adenosyl-L-methionine</keyword>
<dbReference type="EMBL" id="BMHA01000002">
    <property type="protein sequence ID" value="GGI03962.1"/>
    <property type="molecule type" value="Genomic_DNA"/>
</dbReference>
<keyword evidence="6" id="KW-1185">Reference proteome</keyword>
<dbReference type="PANTHER" id="PTHR43464">
    <property type="entry name" value="METHYLTRANSFERASE"/>
    <property type="match status" value="1"/>
</dbReference>
<reference evidence="5" key="2">
    <citation type="submission" date="2020-09" db="EMBL/GenBank/DDBJ databases">
        <authorList>
            <person name="Sun Q."/>
            <person name="Zhou Y."/>
        </authorList>
    </citation>
    <scope>NUCLEOTIDE SEQUENCE</scope>
    <source>
        <strain evidence="5">CGMCC 1.14988</strain>
    </source>
</reference>
<sequence length="215" mass="23313">MTDVEVTPDGSPVPIYLAIPAERDFAPVLDDLYPGASVLDLGCGVGRLANELARRGHEVVGVDESAEMLAHLAPGVEGVQARIEQLDLGRRFSAVVLASHLVNTADRDERRALLLAVARHLAPGGSAYLEHWNPAAIDDLRDGEGTAGEVTLRFRLLEQRGASFDAAITYVLGEREWTQHFTAEVLDEDGLDASLAQAGLERFGRLDEKWLLATH</sequence>
<dbReference type="Pfam" id="PF13649">
    <property type="entry name" value="Methyltransf_25"/>
    <property type="match status" value="1"/>
</dbReference>
<protein>
    <submittedName>
        <fullName evidence="5">Methyltransferase</fullName>
    </submittedName>
</protein>
<dbReference type="Proteomes" id="UP000650511">
    <property type="component" value="Unassembled WGS sequence"/>
</dbReference>
<evidence type="ECO:0000259" key="4">
    <source>
        <dbReference type="Pfam" id="PF13649"/>
    </source>
</evidence>
<evidence type="ECO:0000256" key="2">
    <source>
        <dbReference type="ARBA" id="ARBA00022679"/>
    </source>
</evidence>
<dbReference type="PANTHER" id="PTHR43464:SF19">
    <property type="entry name" value="UBIQUINONE BIOSYNTHESIS O-METHYLTRANSFERASE, MITOCHONDRIAL"/>
    <property type="match status" value="1"/>
</dbReference>
<reference evidence="5" key="1">
    <citation type="journal article" date="2014" name="Int. J. Syst. Evol. Microbiol.">
        <title>Complete genome sequence of Corynebacterium casei LMG S-19264T (=DSM 44701T), isolated from a smear-ripened cheese.</title>
        <authorList>
            <consortium name="US DOE Joint Genome Institute (JGI-PGF)"/>
            <person name="Walter F."/>
            <person name="Albersmeier A."/>
            <person name="Kalinowski J."/>
            <person name="Ruckert C."/>
        </authorList>
    </citation>
    <scope>NUCLEOTIDE SEQUENCE</scope>
    <source>
        <strain evidence="5">CGMCC 1.14988</strain>
    </source>
</reference>
<evidence type="ECO:0000256" key="1">
    <source>
        <dbReference type="ARBA" id="ARBA00022603"/>
    </source>
</evidence>
<dbReference type="AlphaFoldDB" id="A0A8J3AC60"/>
<evidence type="ECO:0000256" key="3">
    <source>
        <dbReference type="ARBA" id="ARBA00022691"/>
    </source>
</evidence>
<feature type="domain" description="Methyltransferase" evidence="4">
    <location>
        <begin position="38"/>
        <end position="125"/>
    </location>
</feature>
<name>A0A8J3AC60_9ACTN</name>
<proteinExistence type="predicted"/>
<dbReference type="GO" id="GO:0032259">
    <property type="term" value="P:methylation"/>
    <property type="evidence" value="ECO:0007669"/>
    <property type="project" value="UniProtKB-KW"/>
</dbReference>
<evidence type="ECO:0000313" key="6">
    <source>
        <dbReference type="Proteomes" id="UP000650511"/>
    </source>
</evidence>
<accession>A0A8J3AC60</accession>